<name>A0A1N7SHF4_9BURK</name>
<keyword evidence="3" id="KW-1185">Reference proteome</keyword>
<dbReference type="AlphaFoldDB" id="A0A1N7SHF4"/>
<evidence type="ECO:0000313" key="3">
    <source>
        <dbReference type="Proteomes" id="UP000187012"/>
    </source>
</evidence>
<feature type="region of interest" description="Disordered" evidence="1">
    <location>
        <begin position="63"/>
        <end position="92"/>
    </location>
</feature>
<evidence type="ECO:0000256" key="1">
    <source>
        <dbReference type="SAM" id="MobiDB-lite"/>
    </source>
</evidence>
<reference evidence="2 3" key="1">
    <citation type="submission" date="2016-12" db="EMBL/GenBank/DDBJ databases">
        <authorList>
            <person name="Song W.-J."/>
            <person name="Kurnit D.M."/>
        </authorList>
    </citation>
    <scope>NUCLEOTIDE SEQUENCE [LARGE SCALE GENOMIC DNA]</scope>
    <source>
        <strain evidence="2 3">STM7296</strain>
    </source>
</reference>
<protein>
    <submittedName>
        <fullName evidence="2">Uncharacterized protein</fullName>
    </submittedName>
</protein>
<dbReference type="Proteomes" id="UP000187012">
    <property type="component" value="Unassembled WGS sequence"/>
</dbReference>
<evidence type="ECO:0000313" key="2">
    <source>
        <dbReference type="EMBL" id="SIT46813.1"/>
    </source>
</evidence>
<organism evidence="2 3">
    <name type="scientific">Paraburkholderia ribeironis</name>
    <dbReference type="NCBI Taxonomy" id="1247936"/>
    <lineage>
        <taxon>Bacteria</taxon>
        <taxon>Pseudomonadati</taxon>
        <taxon>Pseudomonadota</taxon>
        <taxon>Betaproteobacteria</taxon>
        <taxon>Burkholderiales</taxon>
        <taxon>Burkholderiaceae</taxon>
        <taxon>Paraburkholderia</taxon>
    </lineage>
</organism>
<gene>
    <name evidence="2" type="ORF">BN2475_690074</name>
</gene>
<accession>A0A1N7SHF4</accession>
<proteinExistence type="predicted"/>
<sequence length="92" mass="9920">MQRNGAKLRSGFRLDEDADYSGATAPGSHRLPRFAVPLFYALEFGLRLRRASVTRAGVAGCRGLKGNGQNGHATVTGEPRSDRRATRGPHPC</sequence>
<dbReference type="EMBL" id="CYGX02000069">
    <property type="protein sequence ID" value="SIT46813.1"/>
    <property type="molecule type" value="Genomic_DNA"/>
</dbReference>
<dbReference type="STRING" id="1247936.BN2475_690074"/>